<dbReference type="Proteomes" id="UP000036681">
    <property type="component" value="Unplaced"/>
</dbReference>
<keyword evidence="1" id="KW-1185">Reference proteome</keyword>
<name>A0A0M3HVT4_ASCLU</name>
<organism evidence="1 2">
    <name type="scientific">Ascaris lumbricoides</name>
    <name type="common">Giant roundworm</name>
    <dbReference type="NCBI Taxonomy" id="6252"/>
    <lineage>
        <taxon>Eukaryota</taxon>
        <taxon>Metazoa</taxon>
        <taxon>Ecdysozoa</taxon>
        <taxon>Nematoda</taxon>
        <taxon>Chromadorea</taxon>
        <taxon>Rhabditida</taxon>
        <taxon>Spirurina</taxon>
        <taxon>Ascaridomorpha</taxon>
        <taxon>Ascaridoidea</taxon>
        <taxon>Ascarididae</taxon>
        <taxon>Ascaris</taxon>
    </lineage>
</organism>
<dbReference type="WBParaSite" id="ALUE_0000712801-mRNA-1">
    <property type="protein sequence ID" value="ALUE_0000712801-mRNA-1"/>
    <property type="gene ID" value="ALUE_0000712801"/>
</dbReference>
<dbReference type="AlphaFoldDB" id="A0A0M3HVT4"/>
<sequence length="102" mass="11512">MRVVTERDKHRTARDWDGDQMGVCVCDVCVCGARLKHAHCLLPLWPPTKTRGQYSVTAGGMRELCVDSRVPRANRQLARPLPHSEFCSKEKHPARSLFLALS</sequence>
<evidence type="ECO:0000313" key="2">
    <source>
        <dbReference type="WBParaSite" id="ALUE_0000712801-mRNA-1"/>
    </source>
</evidence>
<protein>
    <submittedName>
        <fullName evidence="2">PHD-type domain-containing protein</fullName>
    </submittedName>
</protein>
<proteinExistence type="predicted"/>
<accession>A0A0M3HVT4</accession>
<reference evidence="2" key="1">
    <citation type="submission" date="2017-02" db="UniProtKB">
        <authorList>
            <consortium name="WormBaseParasite"/>
        </authorList>
    </citation>
    <scope>IDENTIFICATION</scope>
</reference>
<evidence type="ECO:0000313" key="1">
    <source>
        <dbReference type="Proteomes" id="UP000036681"/>
    </source>
</evidence>